<keyword evidence="3" id="KW-0812">Transmembrane</keyword>
<keyword evidence="4" id="KW-0732">Signal</keyword>
<evidence type="ECO:0000259" key="5">
    <source>
        <dbReference type="Pfam" id="PF07699"/>
    </source>
</evidence>
<dbReference type="InterPro" id="IPR011641">
    <property type="entry name" value="Tyr-kin_ephrin_A/B_rcpt-like"/>
</dbReference>
<keyword evidence="3" id="KW-1133">Transmembrane helix</keyword>
<dbReference type="Proteomes" id="UP000054928">
    <property type="component" value="Unassembled WGS sequence"/>
</dbReference>
<protein>
    <submittedName>
        <fullName evidence="6">Insulin-like growth factor binding protein, N-terminal</fullName>
    </submittedName>
</protein>
<dbReference type="STRING" id="4781.A0A0P1B283"/>
<name>A0A0P1B283_PLAHL</name>
<dbReference type="RefSeq" id="XP_024584920.1">
    <property type="nucleotide sequence ID" value="XM_024719641.1"/>
</dbReference>
<dbReference type="PANTHER" id="PTHR47236:SF4">
    <property type="entry name" value="GENE 9195-RELATED"/>
    <property type="match status" value="1"/>
</dbReference>
<feature type="coiled-coil region" evidence="1">
    <location>
        <begin position="6132"/>
        <end position="6159"/>
    </location>
</feature>
<dbReference type="OMA" id="ESIDHAC"/>
<dbReference type="SUPFAM" id="SSF57184">
    <property type="entry name" value="Growth factor receptor domain"/>
    <property type="match status" value="14"/>
</dbReference>
<dbReference type="PANTHER" id="PTHR47236">
    <property type="entry name" value="GENE, 32742-RELATED-RELATED"/>
    <property type="match status" value="1"/>
</dbReference>
<keyword evidence="1" id="KW-0175">Coiled coil</keyword>
<evidence type="ECO:0000256" key="3">
    <source>
        <dbReference type="SAM" id="Phobius"/>
    </source>
</evidence>
<feature type="coiled-coil region" evidence="1">
    <location>
        <begin position="4657"/>
        <end position="4684"/>
    </location>
</feature>
<dbReference type="OrthoDB" id="201089at2759"/>
<dbReference type="EMBL" id="CCYD01002939">
    <property type="protein sequence ID" value="CEG48551.1"/>
    <property type="molecule type" value="Genomic_DNA"/>
</dbReference>
<dbReference type="CDD" id="cd22249">
    <property type="entry name" value="UDM1_RNF168_RNF169-like"/>
    <property type="match status" value="1"/>
</dbReference>
<feature type="transmembrane region" description="Helical" evidence="3">
    <location>
        <begin position="3775"/>
        <end position="3799"/>
    </location>
</feature>
<reference evidence="7" key="1">
    <citation type="submission" date="2014-09" db="EMBL/GenBank/DDBJ databases">
        <authorList>
            <person name="Sharma Rahul"/>
            <person name="Thines Marco"/>
        </authorList>
    </citation>
    <scope>NUCLEOTIDE SEQUENCE [LARGE SCALE GENOMIC DNA]</scope>
</reference>
<feature type="chain" id="PRO_5006059125" evidence="4">
    <location>
        <begin position="23"/>
        <end position="7405"/>
    </location>
</feature>
<keyword evidence="3" id="KW-0472">Membrane</keyword>
<evidence type="ECO:0000313" key="6">
    <source>
        <dbReference type="EMBL" id="CEG48551.1"/>
    </source>
</evidence>
<evidence type="ECO:0000313" key="7">
    <source>
        <dbReference type="Proteomes" id="UP000054928"/>
    </source>
</evidence>
<dbReference type="SMART" id="SM01411">
    <property type="entry name" value="Ephrin_rec_like"/>
    <property type="match status" value="48"/>
</dbReference>
<feature type="coiled-coil region" evidence="1">
    <location>
        <begin position="6638"/>
        <end position="6684"/>
    </location>
</feature>
<feature type="coiled-coil region" evidence="1">
    <location>
        <begin position="5440"/>
        <end position="5467"/>
    </location>
</feature>
<feature type="coiled-coil region" evidence="1">
    <location>
        <begin position="6519"/>
        <end position="6576"/>
    </location>
</feature>
<feature type="region of interest" description="Disordered" evidence="2">
    <location>
        <begin position="3851"/>
        <end position="3886"/>
    </location>
</feature>
<feature type="coiled-coil region" evidence="1">
    <location>
        <begin position="7010"/>
        <end position="7041"/>
    </location>
</feature>
<dbReference type="SMART" id="SM00289">
    <property type="entry name" value="WR1"/>
    <property type="match status" value="8"/>
</dbReference>
<feature type="coiled-coil region" evidence="1">
    <location>
        <begin position="6734"/>
        <end position="6762"/>
    </location>
</feature>
<feature type="domain" description="Tyrosine-protein kinase ephrin type A/B receptor-like" evidence="5">
    <location>
        <begin position="3415"/>
        <end position="3448"/>
    </location>
</feature>
<sequence length="7405" mass="806867">MLLRLLFSGSLLLTEFQSITEATGEILTASWTNVTVGAAPVLNLVLTTGDDPLLSANTRFEIQLHPHFAVASDAGIDEVVLRDTLDGTCSVTVDSSMNKLTVQRNGDGSVVNSATQIQFNLNGVTNPSYAGQICVGNIEILDNQAQLSRTLQLPTIVIEPGSLWNAQLEFSNLLSGRRASVVVRMTLAHAIPTDGAITIYLPSPLYGSLSGVSLLSDSGLDGDLEIMSKNNAIWIMRGVRSGGASAEMQDVVFELNGVLHPYIEGPFGSSILLQTLDGSKHIIDQTYVDTSKNNLAKARVVFSSTSLQVKEGDAIGAQYTVVLSDPPYRDTTVILSVGDFVSRSQLTLDPLFLVFSTSNWSIPANVSVSAIDDDAYSGNYTQENLVRVSHTIIRGDSGNTFAGGGDVNVHISENDFPAIRLSNRFLAVIEGLRNDSYQISLTSQPSSDVIVFMKPKDSFIEAYPNEVVFTSGTWNTSKVINVVASTAISTVQTTSGILHVIVSGDVNYDGRNDHVFPQNEVQVYYEPLEMESCVIPCRAGWFSMFNASTGDSKCVGCPRGYFCSGSCSLPVACPKGTSSGVEFAHEVTACQACSIGMYAHSEGLSTCLTCPAGAFCSDPNASPQPCPSGFFSSSGETQCHECPAGNFNNESFQSKCSKCPEGYYCPKGSTNPVACTHGTYSVNSGATPCEKCPAGYACSDPTVEPVSCPIGSYSLFDAVLCTICPGGHFCPFTNQAPQICGSGYYSLPGSLSCKACPRGFACDSSTSTKPNECTLGTYNSIEGAVTCRSCPAGHSCVDVSQSPILCQPGSYSSEGDHICHACPAGSYCPDQYSSPFTCAIGTYSLGSATMCTSCGLGVTCSTDVAPVACTAGYYSVNASSPCLLCEAGNFCSSTSLPPKKCNQGTYSYSGAVSCKSCPYGYTCSTAGDLVACALGQTNNADHSECTFCPKGYECSPFKTSAIACTPGSYSLDGEGQCIQCPKGYMCATTTEAPVRCEVGSVAVAGSVECVNCPAGYYCPQPTSDPLSCPLWHYSTNGSSFCIPCPAGMDCTSASSAPITCPSGSYSLHPASACLSCPAGFECVHSGAAPTVCSPGTFSVEGQARCTQCYAGYYCPQSGQVIQLPCSVGTYTEAGATACTTCPAGMYCPVTNQAKKIACAAGTYSLGSQAQCISCPRGYMCPDVDGSQNEICAPGWFSSGGAVQCTTCPAGHACPDPSTSAPRACPNGYYSLSGAIACIACPVGYACPDSTTKLLVPCAKGTFSAGGAISCTPCPAGFACAFPNSSIVELCQPGFYSTAGLGSCIECPRGYYCDTPNELPKNCSVGYFSLRASTSCSACDPGYECPRPDQLPQPCPVGYYSEGAAANCRSCYPGYKCSLASISPTPEEDACPMGGYCNPSTSFFLCPAGTFGNVTAGESIDHACAPCTEGYFCEMGTTPLTRQICPAGFYCPEGTKRASQNPCTAGTYNPSQGQKSSDICQTCPRGSYCPTGSSEPQVCPQGYFCLEGTRAANQYPCPAGMFSGPKTGLTIASQCNECPSGSYCPEASSAPTKCPAGRYNPKIGAADLHECLDCPPGWSCPHVGQSDYVDRCAKGHYCPGKTVLATDHPCPAGTYTESLELTRSQDCTICPSRHSCLQGTGGETQAMLECGPGFFCPNGTAYPNQFPCQPGTWSPSTSLSAAKECNICPTGKYCQGGKSYIDGNCAPGHFCPLGTYSSTQFQCPSGTYTAKTCLFEPSQCDDCPPGHYCPTGSAAPIPCKAGSYASLNNTKSVGPAEAWPACITCPAGYYCIEASSVPHHCGKGNFSTSGSKTCSTCEAGFFCSSETTSAANMRTNTGGWSALGASYGTCYNGTYCPVGLDREPALELDACPPGFYCPTATPLPIICPAGTYSNFTGQDSVNDCTPTPAGYFSIAGSLEPTGVCSPGFYCPIRSTSRTQVPCPARYYLDRTKGQSEEDCALCFSGSYCPPGTAYPIKCPRGYYCRTGIAYPEPCPIGTYANASGLREEDDCQFCLPGMYCDSTALTSPRGLCDPGYYCFVGAHTSAPTNHELNISGVTYLNSGGRCPRGAYCPLGSSSPTLCPPGTFNNFTGLESANQCLQCPPGKYCETPGLLAPTGSCYPGYFCIGGAVVPTQMETPAGSLSLVGATAPTPCPPGLYNLHPAQNQCEVCPAGFYCESPGTILPKLCPIGNYCPEGTTLPVKCLPGTFATGQGLVMIEQCTPCPVGQYCDSYGLSAPSGSCFAGFVCSGASPIANPIGRNYGYVCPVGNYCPEGTKSAIPCPLGSFRTESGGTSPESCSLCPGGKHCSSTALAAPSGFCSAGYYCVYNASTPTPIDTISGAICPTGFHCPEASTAPIKCSAGTYAAKKGQDVCDKCPAGHFCDGVTTSTYANCPAGHYCPAGTAQRPFPCPVGTFSNLIRLANVTECQTCTAGFFCEKPGQVQPSGLCAAGNFCPPRSENAFGRTADDDTHVCPAGFFCPEGTYLPLMCPTGTYSNATGLKRFDDCVFCDEGAYCTGSGLVEPTGPCDGGYYCRRNNTQPDPSSGVTMVVTGTEESEIVVYFGGQVCPIGSYCPRGSVSPLLCPEGSYADVAGISTCLACPSGFFCPRGCSDYLSNECPIGHYCPESTKRATQFPCPPGSFGNRTRLQSPVQCTLAPGGTFVDGTPADITATGGPCLLGTNCPEGSAIPIVCNAGAYCSSTNIDAALPCKEGFYCVQGSYTATPTGQTNSLGRIGDVCTRGHYCPQGTSNPIPCIPGTYSETTQNVNASNCLPCSPGYICSTSGIVTPFEKCPAGFFCTGGDSVATQRCPKGFECPESSIKPRACPAGTFADEIGLSTCKVCPERFYCEAGSVIPLVCPQGHYCPSQTPSPTKYPCPAGSFGNFSSLASPTECTQCPPGRFCTGLPPTNTTSGECAPGFYCAGNATTAKPLDGIMGGICRGGHICYGGSAVPDPIDGITGQICNPGFYCPEGSPYQIRCPKGTYNSIEKQSFCVACPAGSYCDTNSSSPVGCPLRYYCPRGTINPVLCPNGTYGHEVGLTNAEECAPCPAGKFCLAGTVTASCTAGYYCRLRNDHPNPNAAKSDNISNSEFTWRTEAGGPCPIGHYCPEGVLDPIPCPTNSSRIQTLGAALSDCGLCPAGKSCTDGIKTIPCPTGSYCPYSVGEVPCPPGTFNGAQGKENLEDCRPCDAGKLCNRTGIIDLGGYDCPSGHFCHRGSTEPSPCPDGTYRAFAGGKSPEDCLLCIEGSFCRAGAAQPIVCDATSYCPAGSGSPVSCPGGSYCPYNSTAPFTCPEGYFCSPGVALPSICTLGHYCPRATQAQIPCPLGFRGRATPLDGAYISLYTSCEACSPGTFGSDFNRTRCDQCLEGFVCLGATTTSHPTSPEADRGYPCPPGFYCPAGSSLEIACPRGTYQPSYEGKNASACLLCPDNTYQNLEGQTTCLPCSSSAYAGTGSAKCSCAGSHRAFQMTDGYCICEPGYEFYDQNMILRSDEDGEVDCQPIVYARCSSSQVRSDNGSCVSASGKVCDAACNSGAGTFVASLGICQCNDQLDLDTVCDKKCRDEATRIVVNSSTCQLQLLDSISGKVGLFKDVDNTSGLFSKVSCLSGSNCQLHSITVASTGFIGSYELPASILDDSARRQRRLTTATASKSIANPMVCLSLGDGLYFDLSVPRSYPIYLKNSMLNTNPSFDHGAFRLIAEKVINSSLVSAFAFSFTEPGTYVFGNSLNPAAQTVVFVMKQGTSCPTEAPIVPLNERNLIALSAKRRTDDIILSPDWGLIMGLLSAFFASVVAIIGALYYFRARSWTNTYIPSASGYRAKTKHVNLACMHTKGTVLVNSTSILQHGSTAPIISDLSPTSKEQSTLDGQGSRKKSKLEHQVDSDGRSEDDMELRNLFDCLRLYHEAATKNSEIQKGDVKELVRHLQAEAIELKRLLVSTLVASDAVATLSVSDASAKDDVAETSEALPISSLSGLPRSRMVADKERILLEMVECSLQDRKHFIQKRNTMLAEVSTGLYVIEGWGTLLAELSNAIVQEMFSSIGDHTPEQTRTNENSRIEHVRAALDNLKTLLAPDPLTQTSSSLFYLIEHEKGRREVGKFILEAYQRYFLQRLALKKEADDPIGPPTFIQRILKLHDEVEKSQNKEDEAFTGLLSSLRKLGAVLPQVLVSIDDLETNFCCEFDAIREERNPDREREVQAQTRNRLNKLLKEVAAGAKKLTDSLEKEAPRTLKLQRQAQHAEGALVRAVSSVKDQSNIIDQDQRDRMLENLSTHEEANVRPLTSATDLIASKPQDDQLSRLKDLLVEPTTCLRTGKKAVPLIAAIPQLPTNVRLLHTPISVHPQIVLEREPETTVQESAAAYASSLELSYPQLTKLDKERLLDDFTLDLCTIQSSISVEETRMQAELASRQVVSKTLVEAKRTHIQRCEQEDTDTLRKQHIEEEQNLKSLFQQEEFAIEQEYLNELSVLKLKFESDIPDGDSRNFHLDLDNDTYKVDRSFPQGSATMADLSGSENESSVDDNADIIAQLNVVYSQAWKDRVHVIDMEEALRKERHTARVYREKDVQLGIIKEVMEDESKNQDLAFEFLQIKEKVLEEIVAEQDHMDLRQENAVNRAVKCLQQQIAACAAGDESHKTNNLPQSNVTIKRLVTAARRAAQADKVVAETVIEQANRKLQKLQYKYDNKISTIRSEIESTYLRFDTKMRDATRAKTSIDPNKKHIGSDEVYSEVIEDDLHEELHAKVEENVDYSIIKLRYKHFKIQRQVETEKIEGVVNLAVADAQLAYLDGVFGDNQVILMTPITTRFTIKPTKVGKCLAALAYRISTQIEHHFQNAFSNLHADFVVTCTKRRQDLDDDHAIRNSKLVEKFNHRHHELGDKNLPPKLIQLHEVETTRRDATYVKATTILDDHERQEGQKLAKLLASSLYESGKNIKGSIRQYRQRYEIATALLESGDKEGATRLSNAIVDALDALEFEALQRTQNAAQARKEIERETMRARKENVTAMADLEVACKVEKCHQEQSLKERMTRLPEKQLAAISDLEEMAKIETDSIKQDCLETQQLKDQVDTQTTLALHVKLGKQHELEDRLAQPLHDATIAILTAVASREAVALARHEFFNAEKKGKDGMASLMRLWGARSPSKLWWNELIRMTAQKKTAQTVSDNTKYPGVGNENVVADVMAAKIEEQIKSLSSKLCRAGYQQQRKLQLEEVHRKAELEIYLSLRHKDASRQQNIKDIDEDETKIRQQLVITAIEQKFASEAETEMDLHLLEAAILSAGEKSMTDIKSLLDSCHLNLSSELTALRYDHHARQQILDDENHQQSQMLRPDKASELARARESCGSGALTAIDDASDQNETKAPRDISGTEVEQLDTLYEQLLGNINAAFTAAGHSAEKRCDDANARLALSLEELHIIKTEYDNEKRMLCEALGAEQNRRRGILQEKMAKQWCERLAELKKQHNNSSEEIVQLKMRELSDEHEHDRSQLEDVISKQTIQALMEFDDKSHANEIVLRAETRRLRAESEAAQIACEALNLAYCAEADRFSREFYAFFSNVNLKSLKTQHRRRRIEERLAIKQFSKNHISVNSSYLPPKTHGPFLSSLPATVQSLMIDYIESEVHRLQKEHHRAWEELRCRLHDEIRLRKAHLVERLQRKRQSLFDNTALTPHDKLCIEAAMDREEDQACQNYDAFVTLMARSLNLANLQSKENVVNTLVDTFLSNGDKLDAAWRVIRTQDDGAHDKLQKSLQVKRDQEQILKKRLDQRCTFKSAGKDQDEKEELKCELEEQLSLNEVQDWAALEVCEYLKIEVVLSPLKAAAEQRLKLAEVAEWKVRDELTCLTKVHAQSLIKLRQSIQSNKPRQQLVCFKRDRLPTDYNQMFDDEAQRDKQPAKAMLQELYGVDLADTGVGSIEHRWEQETELLARFCALSVSKAAEKMALILCESARLEANCVRVAHETFVAPTFQNSASKVASSREYLVARLAERKNKRCHDKEPQWGREMPKNTCAIELTNMVQSTSDLHNDRAVNREIARLQEAHARGVLARQDQLKADTTVQKAALTARLDHKRRAARNSRESGVQNEKSLPLEEEQELVIFDKEQAERTRVLEAEAISEMERFKKALHEADDCGARYVEQKLIACRKSYDVELAKLEESLRAERLQQESALKQRLALKQLRHVTTGSDAEAEDINENELALDENIQVDPEVQMRRTRQNFIERQHHEMAEVTRELELEMDLRWRAALDLQSAAEHEIRRLEEEHASDRRALQKTQFADQQKREAQLIDKLAKKSTRVSKESNRKKVQLNDVEEKVAMAALREEIKHEQLIAWTRERVRQETTMTLATAKLSEASKASVQAAAALRQAQIEVTRTAAELEKIIGECRQHEAPGAVGSKRKLADRLAEKKSKQYLERRQVINKNKSGTQASKDEIERLRLEAQIEIQLTSCRKAHDAEVVKLREALQAERERQECALHERIARRKEKRCLLSAQAIVKCDLKAAEEAEWKQDREEEAALVATLALQEQEAWNQIQSKHEEDVRKLQELKLEQERERSDRQQQVVQQEINRLQKEHERELQAFTKSLVQEQARQEEKLQQRIAHRRAQKHRQDELATANDAEFLQSSIGADEEARVAAECERNEAMLQTHSQVDMESEERERELIAARLAQQLEKEQARQKREKEELVARLNEKADEEAAKRAQNLALEMQKLATEMADKLAFEYSTNLRELRETHSADGAAQKARLESRIAIKKARKLRELEEKRELERQRLHSRQQQEADEAFKAIKERESALTEAAGHTMVRSVNEMEGKEQFSAAESAALSSEKKAFAMIRAARQRKCDVTAVQQLFTYGLIPAKLSLLDAVEMVVGPRHERELATQLAELAARSLESVRQVLHAVSHQKAARKAQTLQEISGRQGSSVETLSKWDVDTILAQLDSEFADELREAESLATRNNEKVKTELKNRIQKQQIGEVANLLAYFDEQHTAALTHMAAIAAPAPSLQQNQQPVKSQTADEAEYLSTELRVRLEFEASERRRELEEERRQEIDRLSKMQQAQLAEVDKQTAASINEEHAAMMQMLTMRLKTPPARTARQQMVVEHEHANQIQRLTLMLEGRGKQQKARVRTRFGLQMALVDDEFRRKAQIVVTVMNQQVVQEEAKLRQKRSLKTKELSDQVHQQKNADSLHSSLTGELVKRLGNALEERLIKIEDLVAASVDAHNIMSKDKTGPKEGDSEKEDGSSVAYRVAIAEAVATGCRYEKRQLVNTQTLLAASAFGVRNANALDASTLTLVPADQLDDRMRARQSFADMLLRFVATAEEPAATSAVIWHFESGNTGAMVYASFFLRKEGFHSTNTLYLSLSALTELSTGQLSIVILHALTQARTNSSDLTEPQFISSLYSLILRLQLQLHNSGNVVVRMK</sequence>
<dbReference type="InterPro" id="IPR006150">
    <property type="entry name" value="Cys_repeat_1"/>
</dbReference>
<feature type="compositionally biased region" description="Basic and acidic residues" evidence="2">
    <location>
        <begin position="3874"/>
        <end position="3886"/>
    </location>
</feature>
<dbReference type="Pfam" id="PF07699">
    <property type="entry name" value="Ephrin_rec_like"/>
    <property type="match status" value="1"/>
</dbReference>
<evidence type="ECO:0000256" key="4">
    <source>
        <dbReference type="SAM" id="SignalP"/>
    </source>
</evidence>
<keyword evidence="7" id="KW-1185">Reference proteome</keyword>
<feature type="signal peptide" evidence="4">
    <location>
        <begin position="1"/>
        <end position="22"/>
    </location>
</feature>
<organism evidence="6 7">
    <name type="scientific">Plasmopara halstedii</name>
    <name type="common">Downy mildew of sunflower</name>
    <dbReference type="NCBI Taxonomy" id="4781"/>
    <lineage>
        <taxon>Eukaryota</taxon>
        <taxon>Sar</taxon>
        <taxon>Stramenopiles</taxon>
        <taxon>Oomycota</taxon>
        <taxon>Peronosporomycetes</taxon>
        <taxon>Peronosporales</taxon>
        <taxon>Peronosporaceae</taxon>
        <taxon>Plasmopara</taxon>
    </lineage>
</organism>
<feature type="transmembrane region" description="Helical" evidence="3">
    <location>
        <begin position="4006"/>
        <end position="4025"/>
    </location>
</feature>
<proteinExistence type="predicted"/>
<evidence type="ECO:0000256" key="1">
    <source>
        <dbReference type="SAM" id="Coils"/>
    </source>
</evidence>
<dbReference type="GeneID" id="36401424"/>
<dbReference type="Gene3D" id="2.10.50.10">
    <property type="entry name" value="Tumor Necrosis Factor Receptor, subunit A, domain 2"/>
    <property type="match status" value="7"/>
</dbReference>
<accession>A0A0P1B283</accession>
<evidence type="ECO:0000256" key="2">
    <source>
        <dbReference type="SAM" id="MobiDB-lite"/>
    </source>
</evidence>
<feature type="compositionally biased region" description="Polar residues" evidence="2">
    <location>
        <begin position="3853"/>
        <end position="3865"/>
    </location>
</feature>
<feature type="coiled-coil region" evidence="1">
    <location>
        <begin position="6436"/>
        <end position="6472"/>
    </location>
</feature>
<dbReference type="InterPro" id="IPR009030">
    <property type="entry name" value="Growth_fac_rcpt_cys_sf"/>
</dbReference>